<feature type="signal peptide" evidence="1">
    <location>
        <begin position="1"/>
        <end position="22"/>
    </location>
</feature>
<name>A0A922T5Y4_9HYPH</name>
<keyword evidence="1" id="KW-0732">Signal</keyword>
<comment type="caution">
    <text evidence="2">The sequence shown here is derived from an EMBL/GenBank/DDBJ whole genome shotgun (WGS) entry which is preliminary data.</text>
</comment>
<organism evidence="2 3">
    <name type="scientific">Pseudorhizobium pelagicum</name>
    <dbReference type="NCBI Taxonomy" id="1509405"/>
    <lineage>
        <taxon>Bacteria</taxon>
        <taxon>Pseudomonadati</taxon>
        <taxon>Pseudomonadota</taxon>
        <taxon>Alphaproteobacteria</taxon>
        <taxon>Hyphomicrobiales</taxon>
        <taxon>Rhizobiaceae</taxon>
        <taxon>Rhizobium/Agrobacterium group</taxon>
        <taxon>Pseudorhizobium</taxon>
    </lineage>
</organism>
<keyword evidence="3" id="KW-1185">Reference proteome</keyword>
<accession>A0A922T5Y4</accession>
<proteinExistence type="predicted"/>
<dbReference type="OrthoDB" id="7744280at2"/>
<protein>
    <submittedName>
        <fullName evidence="2">Uncharacterized protein</fullName>
    </submittedName>
</protein>
<evidence type="ECO:0000313" key="2">
    <source>
        <dbReference type="EMBL" id="KEQ10335.1"/>
    </source>
</evidence>
<sequence>MLRVFCAVLFLSLGFGHTPVQAAAPLEAYGEEYRLPDGSFADICAANHDEQDHGKLPACEVCRLASSMVLPAPAGGIDLPLDPAFLDNPLRIASLNFGFTALSRATSRGPPSAI</sequence>
<dbReference type="Proteomes" id="UP000052167">
    <property type="component" value="Unassembled WGS sequence"/>
</dbReference>
<evidence type="ECO:0000256" key="1">
    <source>
        <dbReference type="SAM" id="SignalP"/>
    </source>
</evidence>
<dbReference type="AlphaFoldDB" id="A0A922T5Y4"/>
<feature type="chain" id="PRO_5037940912" evidence="1">
    <location>
        <begin position="23"/>
        <end position="114"/>
    </location>
</feature>
<evidence type="ECO:0000313" key="3">
    <source>
        <dbReference type="Proteomes" id="UP000052167"/>
    </source>
</evidence>
<dbReference type="EMBL" id="JOKJ01000003">
    <property type="protein sequence ID" value="KEQ10335.1"/>
    <property type="molecule type" value="Genomic_DNA"/>
</dbReference>
<reference evidence="2 3" key="1">
    <citation type="submission" date="2014-06" db="EMBL/GenBank/DDBJ databases">
        <title>Rhizobium pelagicum/R2-400B4.</title>
        <authorList>
            <person name="Kimes N.E."/>
            <person name="Lopez-Perez M."/>
        </authorList>
    </citation>
    <scope>NUCLEOTIDE SEQUENCE [LARGE SCALE GENOMIC DNA]</scope>
    <source>
        <strain evidence="2 3">R2-400B4</strain>
    </source>
</reference>
<gene>
    <name evidence="2" type="ORF">GV68_15600</name>
</gene>